<comment type="catalytic activity">
    <reaction evidence="8">
        <text>L-seryl-[protein] + ATP = O-phospho-L-seryl-[protein] + ADP + H(+)</text>
        <dbReference type="Rhea" id="RHEA:17989"/>
        <dbReference type="Rhea" id="RHEA-COMP:9863"/>
        <dbReference type="Rhea" id="RHEA-COMP:11604"/>
        <dbReference type="ChEBI" id="CHEBI:15378"/>
        <dbReference type="ChEBI" id="CHEBI:29999"/>
        <dbReference type="ChEBI" id="CHEBI:30616"/>
        <dbReference type="ChEBI" id="CHEBI:83421"/>
        <dbReference type="ChEBI" id="CHEBI:456216"/>
        <dbReference type="EC" id="2.7.11.25"/>
    </reaction>
</comment>
<evidence type="ECO:0000256" key="8">
    <source>
        <dbReference type="ARBA" id="ARBA00048329"/>
    </source>
</evidence>
<evidence type="ECO:0000313" key="12">
    <source>
        <dbReference type="EMBL" id="GMN29961.1"/>
    </source>
</evidence>
<feature type="compositionally biased region" description="Polar residues" evidence="10">
    <location>
        <begin position="314"/>
        <end position="324"/>
    </location>
</feature>
<dbReference type="EMBL" id="BTGU01000002">
    <property type="protein sequence ID" value="GMN29961.1"/>
    <property type="molecule type" value="Genomic_DNA"/>
</dbReference>
<evidence type="ECO:0000256" key="2">
    <source>
        <dbReference type="ARBA" id="ARBA00012406"/>
    </source>
</evidence>
<evidence type="ECO:0000256" key="10">
    <source>
        <dbReference type="SAM" id="MobiDB-lite"/>
    </source>
</evidence>
<dbReference type="EC" id="2.7.11.25" evidence="2"/>
<gene>
    <name evidence="12" type="ORF">TIFTF001_002631</name>
</gene>
<name>A0AA87ZVA4_FICCA</name>
<dbReference type="InterPro" id="IPR000719">
    <property type="entry name" value="Prot_kinase_dom"/>
</dbReference>
<comment type="similarity">
    <text evidence="1">Belongs to the protein kinase superfamily. STE Ser/Thr protein kinase family. MAP kinase kinase kinase subfamily.</text>
</comment>
<dbReference type="SUPFAM" id="SSF56112">
    <property type="entry name" value="Protein kinase-like (PK-like)"/>
    <property type="match status" value="1"/>
</dbReference>
<feature type="compositionally biased region" description="Polar residues" evidence="10">
    <location>
        <begin position="652"/>
        <end position="673"/>
    </location>
</feature>
<dbReference type="FunFam" id="1.10.510.10:FF:000357">
    <property type="entry name" value="Mitogen-activated protein kinase kinase kinase 5"/>
    <property type="match status" value="1"/>
</dbReference>
<protein>
    <recommendedName>
        <fullName evidence="2">mitogen-activated protein kinase kinase kinase</fullName>
        <ecNumber evidence="2">2.7.11.25</ecNumber>
    </recommendedName>
</protein>
<evidence type="ECO:0000313" key="13">
    <source>
        <dbReference type="Proteomes" id="UP001187192"/>
    </source>
</evidence>
<evidence type="ECO:0000256" key="3">
    <source>
        <dbReference type="ARBA" id="ARBA00022679"/>
    </source>
</evidence>
<keyword evidence="4 9" id="KW-0547">Nucleotide-binding</keyword>
<evidence type="ECO:0000256" key="4">
    <source>
        <dbReference type="ARBA" id="ARBA00022741"/>
    </source>
</evidence>
<dbReference type="Gene3D" id="1.10.510.10">
    <property type="entry name" value="Transferase(Phosphotransferase) domain 1"/>
    <property type="match status" value="1"/>
</dbReference>
<feature type="compositionally biased region" description="Low complexity" evidence="10">
    <location>
        <begin position="8"/>
        <end position="28"/>
    </location>
</feature>
<accession>A0AA87ZVA4</accession>
<dbReference type="PANTHER" id="PTHR48016">
    <property type="entry name" value="MAP KINASE KINASE KINASE SSK2-RELATED-RELATED"/>
    <property type="match status" value="1"/>
</dbReference>
<feature type="domain" description="Protein kinase" evidence="11">
    <location>
        <begin position="338"/>
        <end position="599"/>
    </location>
</feature>
<evidence type="ECO:0000256" key="9">
    <source>
        <dbReference type="PROSITE-ProRule" id="PRU10141"/>
    </source>
</evidence>
<feature type="region of interest" description="Disordered" evidence="10">
    <location>
        <begin position="1"/>
        <end position="184"/>
    </location>
</feature>
<evidence type="ECO:0000259" key="11">
    <source>
        <dbReference type="PROSITE" id="PS50011"/>
    </source>
</evidence>
<keyword evidence="13" id="KW-1185">Reference proteome</keyword>
<dbReference type="PANTHER" id="PTHR48016:SF5">
    <property type="entry name" value="MITOGEN-ACTIVATED PROTEIN KINASE KINASE KINASE 5"/>
    <property type="match status" value="1"/>
</dbReference>
<dbReference type="PROSITE" id="PS50011">
    <property type="entry name" value="PROTEIN_KINASE_DOM"/>
    <property type="match status" value="1"/>
</dbReference>
<dbReference type="InterPro" id="IPR017441">
    <property type="entry name" value="Protein_kinase_ATP_BS"/>
</dbReference>
<reference evidence="12" key="1">
    <citation type="submission" date="2023-07" db="EMBL/GenBank/DDBJ databases">
        <title>draft genome sequence of fig (Ficus carica).</title>
        <authorList>
            <person name="Takahashi T."/>
            <person name="Nishimura K."/>
        </authorList>
    </citation>
    <scope>NUCLEOTIDE SEQUENCE</scope>
</reference>
<keyword evidence="5" id="KW-0418">Kinase</keyword>
<keyword evidence="3" id="KW-0808">Transferase</keyword>
<dbReference type="AlphaFoldDB" id="A0AA87ZVA4"/>
<dbReference type="InterPro" id="IPR011009">
    <property type="entry name" value="Kinase-like_dom_sf"/>
</dbReference>
<sequence>MRWLPNISFSSPGGSSSSSSSRSSPARGGYAGERRSDNGRGGWRFGSIVKATRHRKLQNLSERDVSGIGNWSEEVRSSSSSGHDRLPARSSSSSMIPQPLPLPVELSPVFRRATGSGASGDFDRPLPSPKAGPSRLFEQREGERAESAPIQSIFSVRDRRKSTANHSESRAASKGRQNQNGVDGFRVEVPIRSAPTSPLASPARSPQIPTFDLVPYYLYMVPRGNQVWSAPEMATMDMMAGVPPPAFFDCAALSTDCSPSSSPPGKNICQLCRSPNGSSSPFHARLSFEIAPARRESSAPLDGHPLPRPPGASTIPSPSTSVPQVATKPEPVPMKSQWQKGKLIGRGTFGSVYVASNRETGALCAMKEVEVFPDDPKSAECIKQLQQEIKVLSQLKHPNIVQYYGSEIVDDKFYIYLEYVHPGSINKYVREHCGAITESVVRNFTRHILSGLAYLHSTKTIHRDIKGANLLVDSSGVVKLTDFGMAKHLTGHVVDLSMKGSPYWMAPELMQAVMQKDNSSDLALAVDIWSLGCTIVEMLTGRPPWSEYEGAAAMFKVLKDTPPIPETLSSDGKDFLQCCFQRNPAERSTAAILLEHRFLKNSHQMDVPSCTHAFSGMNFVDKPRSPTTERSENKLGQSPISLSCEVVGGNVASESESGQQSRQDSSDLTTASRHSPRSTLEGVPGLSPPHSAHGTNWPSYHGAKKSGVFR</sequence>
<organism evidence="12 13">
    <name type="scientific">Ficus carica</name>
    <name type="common">Common fig</name>
    <dbReference type="NCBI Taxonomy" id="3494"/>
    <lineage>
        <taxon>Eukaryota</taxon>
        <taxon>Viridiplantae</taxon>
        <taxon>Streptophyta</taxon>
        <taxon>Embryophyta</taxon>
        <taxon>Tracheophyta</taxon>
        <taxon>Spermatophyta</taxon>
        <taxon>Magnoliopsida</taxon>
        <taxon>eudicotyledons</taxon>
        <taxon>Gunneridae</taxon>
        <taxon>Pentapetalae</taxon>
        <taxon>rosids</taxon>
        <taxon>fabids</taxon>
        <taxon>Rosales</taxon>
        <taxon>Moraceae</taxon>
        <taxon>Ficeae</taxon>
        <taxon>Ficus</taxon>
    </lineage>
</organism>
<dbReference type="PROSITE" id="PS00107">
    <property type="entry name" value="PROTEIN_KINASE_ATP"/>
    <property type="match status" value="1"/>
</dbReference>
<dbReference type="GO" id="GO:0005737">
    <property type="term" value="C:cytoplasm"/>
    <property type="evidence" value="ECO:0007669"/>
    <property type="project" value="TreeGrafter"/>
</dbReference>
<proteinExistence type="inferred from homology"/>
<feature type="compositionally biased region" description="Basic and acidic residues" evidence="10">
    <location>
        <begin position="137"/>
        <end position="146"/>
    </location>
</feature>
<evidence type="ECO:0000256" key="1">
    <source>
        <dbReference type="ARBA" id="ARBA00006529"/>
    </source>
</evidence>
<dbReference type="SMART" id="SM00220">
    <property type="entry name" value="S_TKc"/>
    <property type="match status" value="1"/>
</dbReference>
<feature type="region of interest" description="Disordered" evidence="10">
    <location>
        <begin position="294"/>
        <end position="332"/>
    </location>
</feature>
<feature type="compositionally biased region" description="Basic and acidic residues" evidence="10">
    <location>
        <begin position="621"/>
        <end position="633"/>
    </location>
</feature>
<comment type="caution">
    <text evidence="12">The sequence shown here is derived from an EMBL/GenBank/DDBJ whole genome shotgun (WGS) entry which is preliminary data.</text>
</comment>
<dbReference type="Proteomes" id="UP001187192">
    <property type="component" value="Unassembled WGS sequence"/>
</dbReference>
<dbReference type="Pfam" id="PF00069">
    <property type="entry name" value="Pkinase"/>
    <property type="match status" value="1"/>
</dbReference>
<dbReference type="GO" id="GO:0005524">
    <property type="term" value="F:ATP binding"/>
    <property type="evidence" value="ECO:0007669"/>
    <property type="project" value="UniProtKB-UniRule"/>
</dbReference>
<evidence type="ECO:0000256" key="5">
    <source>
        <dbReference type="ARBA" id="ARBA00022777"/>
    </source>
</evidence>
<dbReference type="InterPro" id="IPR050538">
    <property type="entry name" value="MAP_kinase_kinase_kinase"/>
</dbReference>
<evidence type="ECO:0000256" key="6">
    <source>
        <dbReference type="ARBA" id="ARBA00022840"/>
    </source>
</evidence>
<evidence type="ECO:0000256" key="7">
    <source>
        <dbReference type="ARBA" id="ARBA00047559"/>
    </source>
</evidence>
<keyword evidence="6 9" id="KW-0067">ATP-binding</keyword>
<dbReference type="GO" id="GO:0004709">
    <property type="term" value="F:MAP kinase kinase kinase activity"/>
    <property type="evidence" value="ECO:0007669"/>
    <property type="project" value="UniProtKB-EC"/>
</dbReference>
<feature type="binding site" evidence="9">
    <location>
        <position position="367"/>
    </location>
    <ligand>
        <name>ATP</name>
        <dbReference type="ChEBI" id="CHEBI:30616"/>
    </ligand>
</feature>
<comment type="catalytic activity">
    <reaction evidence="7">
        <text>L-threonyl-[protein] + ATP = O-phospho-L-threonyl-[protein] + ADP + H(+)</text>
        <dbReference type="Rhea" id="RHEA:46608"/>
        <dbReference type="Rhea" id="RHEA-COMP:11060"/>
        <dbReference type="Rhea" id="RHEA-COMP:11605"/>
        <dbReference type="ChEBI" id="CHEBI:15378"/>
        <dbReference type="ChEBI" id="CHEBI:30013"/>
        <dbReference type="ChEBI" id="CHEBI:30616"/>
        <dbReference type="ChEBI" id="CHEBI:61977"/>
        <dbReference type="ChEBI" id="CHEBI:456216"/>
        <dbReference type="EC" id="2.7.11.25"/>
    </reaction>
</comment>
<feature type="region of interest" description="Disordered" evidence="10">
    <location>
        <begin position="618"/>
        <end position="710"/>
    </location>
</feature>